<dbReference type="Proteomes" id="UP000662637">
    <property type="component" value="Unassembled WGS sequence"/>
</dbReference>
<sequence>MRRVSPLLEILLTLPCSRSRVSSDSCIPWLTHACRALPALPCPALPGPAQARLLLSGVPLCPQAQPLRAQLCLCCHFLEYFPLASHMAVSQPVSLPELMSLPEPISPRDVTS</sequence>
<evidence type="ECO:0000313" key="1">
    <source>
        <dbReference type="EMBL" id="KAF7474033.1"/>
    </source>
</evidence>
<dbReference type="AlphaFoldDB" id="A0A5E4CRY8"/>
<reference evidence="2" key="1">
    <citation type="submission" date="2019-04" db="EMBL/GenBank/DDBJ databases">
        <authorList>
            <person name="Alioto T."/>
            <person name="Alioto T."/>
        </authorList>
    </citation>
    <scope>NUCLEOTIDE SEQUENCE [LARGE SCALE GENOMIC DNA]</scope>
</reference>
<evidence type="ECO:0000313" key="2">
    <source>
        <dbReference type="EMBL" id="VTJ84583.1"/>
    </source>
</evidence>
<dbReference type="EMBL" id="WJEC01004437">
    <property type="protein sequence ID" value="KAF7474033.1"/>
    <property type="molecule type" value="Genomic_DNA"/>
</dbReference>
<dbReference type="EMBL" id="CABDUW010001910">
    <property type="protein sequence ID" value="VTJ84583.1"/>
    <property type="molecule type" value="Genomic_DNA"/>
</dbReference>
<protein>
    <submittedName>
        <fullName evidence="2">Uncharacterized protein</fullName>
    </submittedName>
</protein>
<organism evidence="2">
    <name type="scientific">Marmota monax</name>
    <name type="common">Woodchuck</name>
    <dbReference type="NCBI Taxonomy" id="9995"/>
    <lineage>
        <taxon>Eukaryota</taxon>
        <taxon>Metazoa</taxon>
        <taxon>Chordata</taxon>
        <taxon>Craniata</taxon>
        <taxon>Vertebrata</taxon>
        <taxon>Euteleostomi</taxon>
        <taxon>Mammalia</taxon>
        <taxon>Eutheria</taxon>
        <taxon>Euarchontoglires</taxon>
        <taxon>Glires</taxon>
        <taxon>Rodentia</taxon>
        <taxon>Sciuromorpha</taxon>
        <taxon>Sciuridae</taxon>
        <taxon>Xerinae</taxon>
        <taxon>Marmotini</taxon>
        <taxon>Marmota</taxon>
    </lineage>
</organism>
<reference evidence="1" key="2">
    <citation type="submission" date="2020-08" db="EMBL/GenBank/DDBJ databases">
        <authorList>
            <person name="Shumante A."/>
            <person name="Zimin A.V."/>
            <person name="Puiu D."/>
            <person name="Salzberg S.L."/>
        </authorList>
    </citation>
    <scope>NUCLEOTIDE SEQUENCE</scope>
    <source>
        <strain evidence="1">WC2-LM</strain>
        <tissue evidence="1">Liver</tissue>
    </source>
</reference>
<gene>
    <name evidence="1" type="ORF">GHT09_015284</name>
    <name evidence="2" type="ORF">MONAX_5E012467</name>
</gene>
<proteinExistence type="predicted"/>
<accession>A0A5E4CRY8</accession>
<name>A0A5E4CRY8_MARMO</name>